<feature type="compositionally biased region" description="Polar residues" evidence="5">
    <location>
        <begin position="18"/>
        <end position="36"/>
    </location>
</feature>
<gene>
    <name evidence="6" type="ORF">C2S53_007447</name>
</gene>
<comment type="caution">
    <text evidence="6">The sequence shown here is derived from an EMBL/GenBank/DDBJ whole genome shotgun (WGS) entry which is preliminary data.</text>
</comment>
<protein>
    <recommendedName>
        <fullName evidence="8">Nuclear matrix constituent protein 1-like protein</fullName>
    </recommendedName>
</protein>
<evidence type="ECO:0000313" key="6">
    <source>
        <dbReference type="EMBL" id="KAH6832169.1"/>
    </source>
</evidence>
<dbReference type="InterPro" id="IPR040418">
    <property type="entry name" value="CRWN"/>
</dbReference>
<evidence type="ECO:0000256" key="2">
    <source>
        <dbReference type="ARBA" id="ARBA00023242"/>
    </source>
</evidence>
<dbReference type="PANTHER" id="PTHR31908:SF11">
    <property type="entry name" value="PROTEIN CROWDED NUCLEI 1"/>
    <property type="match status" value="1"/>
</dbReference>
<feature type="compositionally biased region" description="Basic residues" evidence="5">
    <location>
        <begin position="914"/>
        <end position="927"/>
    </location>
</feature>
<dbReference type="EMBL" id="SDAM02000073">
    <property type="protein sequence ID" value="KAH6832169.1"/>
    <property type="molecule type" value="Genomic_DNA"/>
</dbReference>
<evidence type="ECO:0000256" key="5">
    <source>
        <dbReference type="SAM" id="MobiDB-lite"/>
    </source>
</evidence>
<feature type="compositionally biased region" description="Acidic residues" evidence="5">
    <location>
        <begin position="1139"/>
        <end position="1151"/>
    </location>
</feature>
<evidence type="ECO:0000256" key="1">
    <source>
        <dbReference type="ARBA" id="ARBA00023054"/>
    </source>
</evidence>
<feature type="compositionally biased region" description="Basic and acidic residues" evidence="5">
    <location>
        <begin position="1122"/>
        <end position="1138"/>
    </location>
</feature>
<dbReference type="GO" id="GO:0006997">
    <property type="term" value="P:nucleus organization"/>
    <property type="evidence" value="ECO:0007669"/>
    <property type="project" value="InterPro"/>
</dbReference>
<feature type="compositionally biased region" description="Polar residues" evidence="5">
    <location>
        <begin position="935"/>
        <end position="947"/>
    </location>
</feature>
<dbReference type="AlphaFoldDB" id="A0AAD4JE60"/>
<reference evidence="6 7" key="1">
    <citation type="journal article" date="2021" name="Nat. Commun.">
        <title>Incipient diploidization of the medicinal plant Perilla within 10,000 years.</title>
        <authorList>
            <person name="Zhang Y."/>
            <person name="Shen Q."/>
            <person name="Leng L."/>
            <person name="Zhang D."/>
            <person name="Chen S."/>
            <person name="Shi Y."/>
            <person name="Ning Z."/>
            <person name="Chen S."/>
        </authorList>
    </citation>
    <scope>NUCLEOTIDE SEQUENCE [LARGE SCALE GENOMIC DNA]</scope>
    <source>
        <strain evidence="7">cv. PC099</strain>
    </source>
</reference>
<name>A0AAD4JE60_PERFH</name>
<evidence type="ECO:0000313" key="7">
    <source>
        <dbReference type="Proteomes" id="UP001190926"/>
    </source>
</evidence>
<evidence type="ECO:0008006" key="8">
    <source>
        <dbReference type="Google" id="ProtNLM"/>
    </source>
</evidence>
<dbReference type="GO" id="GO:0005652">
    <property type="term" value="C:nuclear lamina"/>
    <property type="evidence" value="ECO:0007669"/>
    <property type="project" value="UniProtKB-SubCell"/>
</dbReference>
<accession>A0AAD4JE60</accession>
<feature type="region of interest" description="Disordered" evidence="5">
    <location>
        <begin position="1014"/>
        <end position="1169"/>
    </location>
</feature>
<feature type="region of interest" description="Disordered" evidence="5">
    <location>
        <begin position="895"/>
        <end position="1001"/>
    </location>
</feature>
<feature type="region of interest" description="Disordered" evidence="5">
    <location>
        <begin position="1"/>
        <end position="43"/>
    </location>
</feature>
<dbReference type="Proteomes" id="UP001190926">
    <property type="component" value="Unassembled WGS sequence"/>
</dbReference>
<dbReference type="PANTHER" id="PTHR31908">
    <property type="entry name" value="PROTEIN CROWDED NUCLEI 4"/>
    <property type="match status" value="1"/>
</dbReference>
<feature type="compositionally biased region" description="Polar residues" evidence="5">
    <location>
        <begin position="974"/>
        <end position="988"/>
    </location>
</feature>
<keyword evidence="1" id="KW-0175">Coiled coil</keyword>
<evidence type="ECO:0000256" key="4">
    <source>
        <dbReference type="ARBA" id="ARBA00024208"/>
    </source>
</evidence>
<evidence type="ECO:0000256" key="3">
    <source>
        <dbReference type="ARBA" id="ARBA00024186"/>
    </source>
</evidence>
<keyword evidence="7" id="KW-1185">Reference proteome</keyword>
<keyword evidence="2" id="KW-0539">Nucleus</keyword>
<feature type="region of interest" description="Disordered" evidence="5">
    <location>
        <begin position="412"/>
        <end position="443"/>
    </location>
</feature>
<organism evidence="6 7">
    <name type="scientific">Perilla frutescens var. hirtella</name>
    <name type="common">Perilla citriodora</name>
    <name type="synonym">Perilla setoyensis</name>
    <dbReference type="NCBI Taxonomy" id="608512"/>
    <lineage>
        <taxon>Eukaryota</taxon>
        <taxon>Viridiplantae</taxon>
        <taxon>Streptophyta</taxon>
        <taxon>Embryophyta</taxon>
        <taxon>Tracheophyta</taxon>
        <taxon>Spermatophyta</taxon>
        <taxon>Magnoliopsida</taxon>
        <taxon>eudicotyledons</taxon>
        <taxon>Gunneridae</taxon>
        <taxon>Pentapetalae</taxon>
        <taxon>asterids</taxon>
        <taxon>lamiids</taxon>
        <taxon>Lamiales</taxon>
        <taxon>Lamiaceae</taxon>
        <taxon>Nepetoideae</taxon>
        <taxon>Elsholtzieae</taxon>
        <taxon>Perilla</taxon>
    </lineage>
</organism>
<feature type="region of interest" description="Disordered" evidence="5">
    <location>
        <begin position="840"/>
        <end position="863"/>
    </location>
</feature>
<feature type="compositionally biased region" description="Basic and acidic residues" evidence="5">
    <location>
        <begin position="1065"/>
        <end position="1083"/>
    </location>
</feature>
<comment type="subcellular location">
    <subcellularLocation>
        <location evidence="3">Nucleus lamina</location>
    </subcellularLocation>
</comment>
<sequence>MFSPQKKLWPLTPRSEPGQKNGSASGPGSGLNTSPLSPRKGDALAKGKGVAFLQDDQDPLTVRVSKLEKELFEYQYNMGLLLIEKKEWSIKYDELTQALADATGTLKREQAAHCSAMLEVEKREENLKKALGVERQCVVDLEKALREMRSEHAEIKFNADSKLAEANALVTSVEEKSLEVEAKFHAAEAKFAEVSRKSSEIERKLDELVAQENVLRRERSLFTTEREAHDTTISKQREDLREWERKLQEAEERLADGRRLLNQREERANELDNTLKEKHNDLAELRKKIEIANSTLRTKEEDISSRLANVALKENEAEDVSKKLEDKEKHLLELEEKLNAREKFEIQKLSDEHKSILDEKQKEFELEMEQKRQLNDEQLKNKVVEVENKEVEIKHMEEKVKKREQAIEKKMEKVREREMDFDSKSKALKEREKSLKVEEKNMENERKQLLAEKEELLSIKAALENIKNDTEKLRLRLGEEKEQLKVTEDERKEHAHLQSELKQEIDKYRFQSEQLMKDADDLKQEKAKFEKEWEELDDKREKIKQEHEDVLEQKKCFEKLRQSEEERLHNEKLETEQYVQRELESLKLAKDSFAASMEHEKSMLSEKLENEKNKLIHDFEMQKQEFEAKMRMKQEEMESSLNEREKSFEQERENELSNINYLREVAKREMEELKLERQRREREKLEISQNKQHVEAQHSEMKKDIEELVSLSKKLKDQREQFINERERFIAFAEKQKNCNGCGETIREFVLSDLQLLAETKNLEASPLLTVADTYLKEAVAGTSRRVDAESSPVLVNSGSPTAAGTISWLRKCTSKIFKLSPGKKLELDCAQDPVGSLSIPTRQVVDSPKTLPSGEEEPDPSIQVANDSVDVEILESDNALREVEAAQALSVDQEPLYVPENSQNSDLNMRNRGAGKRSRPRGGKTRSGKDVFSGTKTNGDVENSVHTNDEIQAESDLVGTAKNRRKRDRADGSQATVSDSQTEGQSESVKDGERPKRRQRVVVGLAAEQNLGQKRYNLRQSKRSVGTMANGSLPRVRKGKEKEAGALKANQSENIEISGAPGEEVNKPEGRRFQRGDGDELVKSNATASEFSADSPFKYAGGTNGGRANTALSEEVNGTVGEREYSGEEFRSESRGEDDNDNNDGDDDEVDHPGQASIGKKLWTFLTT</sequence>
<feature type="region of interest" description="Disordered" evidence="5">
    <location>
        <begin position="679"/>
        <end position="700"/>
    </location>
</feature>
<proteinExistence type="inferred from homology"/>
<comment type="similarity">
    <text evidence="4">Belongs to the CRWN family.</text>
</comment>